<name>A0A543AGE0_9MICC</name>
<dbReference type="AlphaFoldDB" id="A0A543AGE0"/>
<reference evidence="1 2" key="1">
    <citation type="submission" date="2019-06" db="EMBL/GenBank/DDBJ databases">
        <title>Sequencing the genomes of 1000 actinobacteria strains.</title>
        <authorList>
            <person name="Klenk H.-P."/>
        </authorList>
    </citation>
    <scope>NUCLEOTIDE SEQUENCE [LARGE SCALE GENOMIC DNA]</scope>
    <source>
        <strain evidence="1 2">DSM 24083</strain>
    </source>
</reference>
<gene>
    <name evidence="1" type="ORF">FB556_2131</name>
</gene>
<keyword evidence="2" id="KW-1185">Reference proteome</keyword>
<dbReference type="Proteomes" id="UP000319746">
    <property type="component" value="Unassembled WGS sequence"/>
</dbReference>
<evidence type="ECO:0000313" key="2">
    <source>
        <dbReference type="Proteomes" id="UP000319746"/>
    </source>
</evidence>
<dbReference type="EMBL" id="VFOU01000003">
    <property type="protein sequence ID" value="TQL71642.1"/>
    <property type="molecule type" value="Genomic_DNA"/>
</dbReference>
<dbReference type="PROSITE" id="PS51257">
    <property type="entry name" value="PROKAR_LIPOPROTEIN"/>
    <property type="match status" value="1"/>
</dbReference>
<protein>
    <recommendedName>
        <fullName evidence="3">Lipoprotein</fullName>
    </recommendedName>
</protein>
<evidence type="ECO:0000313" key="1">
    <source>
        <dbReference type="EMBL" id="TQL71642.1"/>
    </source>
</evidence>
<comment type="caution">
    <text evidence="1">The sequence shown here is derived from an EMBL/GenBank/DDBJ whole genome shotgun (WGS) entry which is preliminary data.</text>
</comment>
<evidence type="ECO:0008006" key="3">
    <source>
        <dbReference type="Google" id="ProtNLM"/>
    </source>
</evidence>
<sequence>MKHSLSTLAAVALITLTGCSSDDTEAISATPPPAPIEAANQPSNALQPNPDGYEMRVMYQWIPELPSIKPAEVRLKIQIQDQAHGTRELYITPASSHEQMPSIDSGQYLIKDFQVPAGGTFTAQGSVSNPPNEGRLTCLVVELEQQVVLDYQETSAGSNESLSCIGFTHDEHDYKTGPARPLSVSPPHTN</sequence>
<organism evidence="1 2">
    <name type="scientific">Enteractinococcus coprophilus</name>
    <dbReference type="NCBI Taxonomy" id="1027633"/>
    <lineage>
        <taxon>Bacteria</taxon>
        <taxon>Bacillati</taxon>
        <taxon>Actinomycetota</taxon>
        <taxon>Actinomycetes</taxon>
        <taxon>Micrococcales</taxon>
        <taxon>Micrococcaceae</taxon>
    </lineage>
</organism>
<proteinExistence type="predicted"/>
<accession>A0A543AGE0</accession>